<feature type="domain" description="CUB" evidence="4">
    <location>
        <begin position="7"/>
        <end position="119"/>
    </location>
</feature>
<name>A0A8J5KHS3_HOMAM</name>
<evidence type="ECO:0000256" key="2">
    <source>
        <dbReference type="ARBA" id="ARBA00023157"/>
    </source>
</evidence>
<keyword evidence="2" id="KW-1015">Disulfide bond</keyword>
<comment type="caution">
    <text evidence="3">Lacks conserved residue(s) required for the propagation of feature annotation.</text>
</comment>
<dbReference type="AlphaFoldDB" id="A0A8J5KHS3"/>
<dbReference type="Pfam" id="PF00431">
    <property type="entry name" value="CUB"/>
    <property type="match status" value="2"/>
</dbReference>
<keyword evidence="6" id="KW-1185">Reference proteome</keyword>
<dbReference type="CDD" id="cd00041">
    <property type="entry name" value="CUB"/>
    <property type="match status" value="2"/>
</dbReference>
<dbReference type="Gene3D" id="2.60.120.290">
    <property type="entry name" value="Spermadhesin, CUB domain"/>
    <property type="match status" value="2"/>
</dbReference>
<keyword evidence="1" id="KW-0677">Repeat</keyword>
<feature type="non-terminal residue" evidence="5">
    <location>
        <position position="1"/>
    </location>
</feature>
<dbReference type="SMART" id="SM00042">
    <property type="entry name" value="CUB"/>
    <property type="match status" value="2"/>
</dbReference>
<reference evidence="5" key="1">
    <citation type="journal article" date="2021" name="Sci. Adv.">
        <title>The American lobster genome reveals insights on longevity, neural, and immune adaptations.</title>
        <authorList>
            <person name="Polinski J.M."/>
            <person name="Zimin A.V."/>
            <person name="Clark K.F."/>
            <person name="Kohn A.B."/>
            <person name="Sadowski N."/>
            <person name="Timp W."/>
            <person name="Ptitsyn A."/>
            <person name="Khanna P."/>
            <person name="Romanova D.Y."/>
            <person name="Williams P."/>
            <person name="Greenwood S.J."/>
            <person name="Moroz L.L."/>
            <person name="Walt D.R."/>
            <person name="Bodnar A.G."/>
        </authorList>
    </citation>
    <scope>NUCLEOTIDE SEQUENCE</scope>
    <source>
        <strain evidence="5">GMGI-L3</strain>
    </source>
</reference>
<sequence length="268" mass="30229">ISEAAVCNSTTRLQPGDEVVFQSENYPNQYPNNHTCEWFFKTDADKTLTLECDPFSTQMPRDKLRLFQPTSTNYQNNLAQISGDVECFMAVSSTNEVRAIFKTNDLVTSTGFSCTVSVTEAAVCNSTTRLQPGDEVVFQSENYPNQYPNNHACDWIFETDADETLTIECESFSTEMTLDKLKFFQPTETALQKKLAYASGNLRKFMTTSSSNSVRALFKTDGSVTSTGFSCTAPWTRYKTTLEAYVFKKQQAEVVVYLFLPLTHLLPY</sequence>
<evidence type="ECO:0000256" key="3">
    <source>
        <dbReference type="PROSITE-ProRule" id="PRU00059"/>
    </source>
</evidence>
<evidence type="ECO:0000313" key="5">
    <source>
        <dbReference type="EMBL" id="KAG7169164.1"/>
    </source>
</evidence>
<dbReference type="Proteomes" id="UP000747542">
    <property type="component" value="Unassembled WGS sequence"/>
</dbReference>
<dbReference type="PANTHER" id="PTHR24251">
    <property type="entry name" value="OVOCHYMASE-RELATED"/>
    <property type="match status" value="1"/>
</dbReference>
<dbReference type="InterPro" id="IPR035914">
    <property type="entry name" value="Sperma_CUB_dom_sf"/>
</dbReference>
<gene>
    <name evidence="5" type="primary">Csmd3-L1</name>
    <name evidence="5" type="ORF">Hamer_G022256</name>
</gene>
<accession>A0A8J5KHS3</accession>
<dbReference type="EMBL" id="JAHLQT010018134">
    <property type="protein sequence ID" value="KAG7169164.1"/>
    <property type="molecule type" value="Genomic_DNA"/>
</dbReference>
<evidence type="ECO:0000256" key="1">
    <source>
        <dbReference type="ARBA" id="ARBA00022737"/>
    </source>
</evidence>
<proteinExistence type="predicted"/>
<evidence type="ECO:0000313" key="6">
    <source>
        <dbReference type="Proteomes" id="UP000747542"/>
    </source>
</evidence>
<dbReference type="SUPFAM" id="SSF49854">
    <property type="entry name" value="Spermadhesin, CUB domain"/>
    <property type="match status" value="2"/>
</dbReference>
<feature type="domain" description="CUB" evidence="4">
    <location>
        <begin position="124"/>
        <end position="236"/>
    </location>
</feature>
<organism evidence="5 6">
    <name type="scientific">Homarus americanus</name>
    <name type="common">American lobster</name>
    <dbReference type="NCBI Taxonomy" id="6706"/>
    <lineage>
        <taxon>Eukaryota</taxon>
        <taxon>Metazoa</taxon>
        <taxon>Ecdysozoa</taxon>
        <taxon>Arthropoda</taxon>
        <taxon>Crustacea</taxon>
        <taxon>Multicrustacea</taxon>
        <taxon>Malacostraca</taxon>
        <taxon>Eumalacostraca</taxon>
        <taxon>Eucarida</taxon>
        <taxon>Decapoda</taxon>
        <taxon>Pleocyemata</taxon>
        <taxon>Astacidea</taxon>
        <taxon>Nephropoidea</taxon>
        <taxon>Nephropidae</taxon>
        <taxon>Homarus</taxon>
    </lineage>
</organism>
<protein>
    <submittedName>
        <fullName evidence="5">CUB and sushi domain-containing protein 3-like 1</fullName>
    </submittedName>
</protein>
<evidence type="ECO:0000259" key="4">
    <source>
        <dbReference type="PROSITE" id="PS01180"/>
    </source>
</evidence>
<dbReference type="PROSITE" id="PS01180">
    <property type="entry name" value="CUB"/>
    <property type="match status" value="2"/>
</dbReference>
<dbReference type="InterPro" id="IPR000859">
    <property type="entry name" value="CUB_dom"/>
</dbReference>
<comment type="caution">
    <text evidence="5">The sequence shown here is derived from an EMBL/GenBank/DDBJ whole genome shotgun (WGS) entry which is preliminary data.</text>
</comment>